<keyword evidence="1" id="KW-0812">Transmembrane</keyword>
<feature type="transmembrane region" description="Helical" evidence="1">
    <location>
        <begin position="135"/>
        <end position="154"/>
    </location>
</feature>
<evidence type="ECO:0008006" key="4">
    <source>
        <dbReference type="Google" id="ProtNLM"/>
    </source>
</evidence>
<gene>
    <name evidence="2" type="ORF">GCM10010917_41720</name>
</gene>
<name>A0ABQ1GXZ6_9BACL</name>
<keyword evidence="1" id="KW-0472">Membrane</keyword>
<dbReference type="Pfam" id="PF06570">
    <property type="entry name" value="DUF1129"/>
    <property type="match status" value="1"/>
</dbReference>
<organism evidence="2 3">
    <name type="scientific">Paenibacillus physcomitrellae</name>
    <dbReference type="NCBI Taxonomy" id="1619311"/>
    <lineage>
        <taxon>Bacteria</taxon>
        <taxon>Bacillati</taxon>
        <taxon>Bacillota</taxon>
        <taxon>Bacilli</taxon>
        <taxon>Bacillales</taxon>
        <taxon>Paenibacillaceae</taxon>
        <taxon>Paenibacillus</taxon>
    </lineage>
</organism>
<proteinExistence type="predicted"/>
<dbReference type="InterPro" id="IPR009214">
    <property type="entry name" value="DUF1129"/>
</dbReference>
<keyword evidence="1" id="KW-1133">Transmembrane helix</keyword>
<feature type="transmembrane region" description="Helical" evidence="1">
    <location>
        <begin position="175"/>
        <end position="193"/>
    </location>
</feature>
<dbReference type="RefSeq" id="WP_157739614.1">
    <property type="nucleotide sequence ID" value="NZ_BMHF01000024.1"/>
</dbReference>
<protein>
    <recommendedName>
        <fullName evidence="4">DUF1129 family protein</fullName>
    </recommendedName>
</protein>
<dbReference type="SUPFAM" id="SSF158560">
    <property type="entry name" value="BH3980-like"/>
    <property type="match status" value="1"/>
</dbReference>
<keyword evidence="3" id="KW-1185">Reference proteome</keyword>
<comment type="caution">
    <text evidence="2">The sequence shown here is derived from an EMBL/GenBank/DDBJ whole genome shotgun (WGS) entry which is preliminary data.</text>
</comment>
<evidence type="ECO:0000313" key="3">
    <source>
        <dbReference type="Proteomes" id="UP000609323"/>
    </source>
</evidence>
<feature type="transmembrane region" description="Helical" evidence="1">
    <location>
        <begin position="205"/>
        <end position="222"/>
    </location>
</feature>
<reference evidence="3" key="1">
    <citation type="journal article" date="2019" name="Int. J. Syst. Evol. Microbiol.">
        <title>The Global Catalogue of Microorganisms (GCM) 10K type strain sequencing project: providing services to taxonomists for standard genome sequencing and annotation.</title>
        <authorList>
            <consortium name="The Broad Institute Genomics Platform"/>
            <consortium name="The Broad Institute Genome Sequencing Center for Infectious Disease"/>
            <person name="Wu L."/>
            <person name="Ma J."/>
        </authorList>
    </citation>
    <scope>NUCLEOTIDE SEQUENCE [LARGE SCALE GENOMIC DNA]</scope>
    <source>
        <strain evidence="3">CGMCC 1.15044</strain>
    </source>
</reference>
<evidence type="ECO:0000313" key="2">
    <source>
        <dbReference type="EMBL" id="GGA52134.1"/>
    </source>
</evidence>
<sequence length="228" mass="26066">MNMQKTEQEIERISGQLTEANRLFLAEVDRRIKESEFNGPAAREALLDTARQMLKHQKLGQSFLEPYGYNPEVYAAELLSDLEMRRPRTTKDKVKYYTMIPWLALTWVFFIYMVLGFFSKWSKGGQGEMTINTTSLLLIAAGSILLVVMITRFLGSPDKEKNPGGQRTLKADIKTFVLSIGAAVVIIAFYIMLRQMLPSFTVSPWTSLIIFAVGFVGQFYFLRRPRRG</sequence>
<accession>A0ABQ1GXZ6</accession>
<dbReference type="EMBL" id="BMHF01000024">
    <property type="protein sequence ID" value="GGA52134.1"/>
    <property type="molecule type" value="Genomic_DNA"/>
</dbReference>
<dbReference type="Proteomes" id="UP000609323">
    <property type="component" value="Unassembled WGS sequence"/>
</dbReference>
<feature type="transmembrane region" description="Helical" evidence="1">
    <location>
        <begin position="94"/>
        <end position="115"/>
    </location>
</feature>
<evidence type="ECO:0000256" key="1">
    <source>
        <dbReference type="SAM" id="Phobius"/>
    </source>
</evidence>